<evidence type="ECO:0000313" key="2">
    <source>
        <dbReference type="Proteomes" id="UP001159427"/>
    </source>
</evidence>
<keyword evidence="2" id="KW-1185">Reference proteome</keyword>
<dbReference type="Proteomes" id="UP001159427">
    <property type="component" value="Unassembled WGS sequence"/>
</dbReference>
<evidence type="ECO:0000313" key="1">
    <source>
        <dbReference type="EMBL" id="CAH3152874.1"/>
    </source>
</evidence>
<protein>
    <submittedName>
        <fullName evidence="1">Uncharacterized protein</fullName>
    </submittedName>
</protein>
<proteinExistence type="predicted"/>
<gene>
    <name evidence="1" type="ORF">PEVE_00000910</name>
</gene>
<sequence length="199" mass="22626">MINKTKDLTLITEALSELPSYENIKIPATSNRKVSHFRASKTQPSTAYQYPETYKEFHKRQQNMHKEGVKAAQLLVKEYLPPEFKKCLMENNSWDLPYTFPKPKGTVIVSNKPPSYNKLHVSVDANLVKDVQAEVDLKTCLNITPTADCEKMGKNIDVEANVDEDSNIGENLEEKGSKTLSQGKQKWYIARNGQKVHID</sequence>
<reference evidence="1 2" key="1">
    <citation type="submission" date="2022-05" db="EMBL/GenBank/DDBJ databases">
        <authorList>
            <consortium name="Genoscope - CEA"/>
            <person name="William W."/>
        </authorList>
    </citation>
    <scope>NUCLEOTIDE SEQUENCE [LARGE SCALE GENOMIC DNA]</scope>
</reference>
<name>A0ABN8PY76_9CNID</name>
<comment type="caution">
    <text evidence="1">The sequence shown here is derived from an EMBL/GenBank/DDBJ whole genome shotgun (WGS) entry which is preliminary data.</text>
</comment>
<dbReference type="EMBL" id="CALNXI010001044">
    <property type="protein sequence ID" value="CAH3152874.1"/>
    <property type="molecule type" value="Genomic_DNA"/>
</dbReference>
<accession>A0ABN8PY76</accession>
<organism evidence="1 2">
    <name type="scientific">Porites evermanni</name>
    <dbReference type="NCBI Taxonomy" id="104178"/>
    <lineage>
        <taxon>Eukaryota</taxon>
        <taxon>Metazoa</taxon>
        <taxon>Cnidaria</taxon>
        <taxon>Anthozoa</taxon>
        <taxon>Hexacorallia</taxon>
        <taxon>Scleractinia</taxon>
        <taxon>Fungiina</taxon>
        <taxon>Poritidae</taxon>
        <taxon>Porites</taxon>
    </lineage>
</organism>